<dbReference type="Proteomes" id="UP000243937">
    <property type="component" value="Chromosome"/>
</dbReference>
<dbReference type="RefSeq" id="WP_087036201.1">
    <property type="nucleotide sequence ID" value="NZ_CP021377.1"/>
</dbReference>
<protein>
    <recommendedName>
        <fullName evidence="1">RiboL-PSP-HEPN domain-containing protein</fullName>
    </recommendedName>
</protein>
<reference evidence="2 3" key="1">
    <citation type="journal article" date="2014" name="Int. J. Syst. Evol. Microbiol.">
        <title>Oceanisphaera profunda sp. nov., a marine bacterium isolated from deep-sea sediment, and emended description of the genus Oceanisphaera.</title>
        <authorList>
            <person name="Xu Z."/>
            <person name="Zhang X.Y."/>
            <person name="Su H.N."/>
            <person name="Yu Z.C."/>
            <person name="Liu C."/>
            <person name="Li H."/>
            <person name="Chen X.L."/>
            <person name="Song X.Y."/>
            <person name="Xie B.B."/>
            <person name="Qin Q.L."/>
            <person name="Zhou B.C."/>
            <person name="Shi M."/>
            <person name="Huang Y."/>
            <person name="Zhang Y.Z."/>
        </authorList>
    </citation>
    <scope>NUCLEOTIDE SEQUENCE [LARGE SCALE GENOMIC DNA]</scope>
    <source>
        <strain evidence="2 3">SM1222</strain>
    </source>
</reference>
<dbReference type="OrthoDB" id="4111339at2"/>
<sequence>MSKIRTVDNLQTLLDKELSWRIKEIASIKILVRRSDSIASGTAVRAAIPLLYGHWEGFVKNAATLYLQFVNDQSLKYSELINCFVVFGIKKKINDIESSMSSETSIAVVEFLFNEQNKKAKLQIESAIRTESNLSSKVFSNILKSIGFDTTKYETRFNLIDESLLKRRNYIAHGEYLDVQAEGFRELADDVLLMLRWFKDDIENAVTLKTFMKPA</sequence>
<dbReference type="EMBL" id="CP021377">
    <property type="protein sequence ID" value="ART82590.1"/>
    <property type="molecule type" value="Genomic_DNA"/>
</dbReference>
<dbReference type="InterPro" id="IPR041519">
    <property type="entry name" value="HEPN_RiboL-PSP"/>
</dbReference>
<organism evidence="2 3">
    <name type="scientific">Oceanisphaera profunda</name>
    <dbReference type="NCBI Taxonomy" id="1416627"/>
    <lineage>
        <taxon>Bacteria</taxon>
        <taxon>Pseudomonadati</taxon>
        <taxon>Pseudomonadota</taxon>
        <taxon>Gammaproteobacteria</taxon>
        <taxon>Aeromonadales</taxon>
        <taxon>Aeromonadaceae</taxon>
        <taxon>Oceanisphaera</taxon>
    </lineage>
</organism>
<proteinExistence type="predicted"/>
<dbReference type="KEGG" id="opf:CBP31_08135"/>
<keyword evidence="3" id="KW-1185">Reference proteome</keyword>
<dbReference type="AlphaFoldDB" id="A0A1Y0D4Y8"/>
<name>A0A1Y0D4Y8_9GAMM</name>
<accession>A0A1Y0D4Y8</accession>
<dbReference type="Pfam" id="PF18735">
    <property type="entry name" value="HEPN_RiboL-PSP"/>
    <property type="match status" value="1"/>
</dbReference>
<evidence type="ECO:0000259" key="1">
    <source>
        <dbReference type="Pfam" id="PF18735"/>
    </source>
</evidence>
<evidence type="ECO:0000313" key="3">
    <source>
        <dbReference type="Proteomes" id="UP000243937"/>
    </source>
</evidence>
<feature type="domain" description="RiboL-PSP-HEPN" evidence="1">
    <location>
        <begin position="17"/>
        <end position="204"/>
    </location>
</feature>
<gene>
    <name evidence="2" type="ORF">CBP31_08135</name>
</gene>
<evidence type="ECO:0000313" key="2">
    <source>
        <dbReference type="EMBL" id="ART82590.1"/>
    </source>
</evidence>